<protein>
    <recommendedName>
        <fullName evidence="5">Enterotoxin</fullName>
    </recommendedName>
</protein>
<evidence type="ECO:0000313" key="4">
    <source>
        <dbReference type="Proteomes" id="UP001287286"/>
    </source>
</evidence>
<dbReference type="Gene3D" id="3.90.210.10">
    <property type="entry name" value="Heat-Labile Enterotoxin, subunit A"/>
    <property type="match status" value="1"/>
</dbReference>
<feature type="region of interest" description="Disordered" evidence="1">
    <location>
        <begin position="852"/>
        <end position="875"/>
    </location>
</feature>
<dbReference type="EMBL" id="JAWRVI010000007">
    <property type="protein sequence ID" value="KAK4093038.1"/>
    <property type="molecule type" value="Genomic_DNA"/>
</dbReference>
<reference evidence="3 4" key="1">
    <citation type="journal article" date="2024" name="Microbiol. Resour. Announc.">
        <title>Genome annotations for the ascomycete fungi Trichoderma harzianum, Trichoderma aggressivum, and Purpureocillium lilacinum.</title>
        <authorList>
            <person name="Beijen E.P.W."/>
            <person name="Ohm R.A."/>
        </authorList>
    </citation>
    <scope>NUCLEOTIDE SEQUENCE [LARGE SCALE GENOMIC DNA]</scope>
    <source>
        <strain evidence="3 4">CBS 150709</strain>
    </source>
</reference>
<proteinExistence type="predicted"/>
<name>A0ABR0CAS3_PURLI</name>
<feature type="region of interest" description="Disordered" evidence="1">
    <location>
        <begin position="428"/>
        <end position="449"/>
    </location>
</feature>
<evidence type="ECO:0000313" key="3">
    <source>
        <dbReference type="EMBL" id="KAK4093038.1"/>
    </source>
</evidence>
<evidence type="ECO:0000256" key="2">
    <source>
        <dbReference type="SAM" id="SignalP"/>
    </source>
</evidence>
<dbReference type="Proteomes" id="UP001287286">
    <property type="component" value="Unassembled WGS sequence"/>
</dbReference>
<feature type="chain" id="PRO_5045437123" description="Enterotoxin" evidence="2">
    <location>
        <begin position="28"/>
        <end position="875"/>
    </location>
</feature>
<keyword evidence="4" id="KW-1185">Reference proteome</keyword>
<comment type="caution">
    <text evidence="3">The sequence shown here is derived from an EMBL/GenBank/DDBJ whole genome shotgun (WGS) entry which is preliminary data.</text>
</comment>
<gene>
    <name evidence="3" type="ORF">Purlil1_2963</name>
</gene>
<organism evidence="3 4">
    <name type="scientific">Purpureocillium lilacinum</name>
    <name type="common">Paecilomyces lilacinus</name>
    <dbReference type="NCBI Taxonomy" id="33203"/>
    <lineage>
        <taxon>Eukaryota</taxon>
        <taxon>Fungi</taxon>
        <taxon>Dikarya</taxon>
        <taxon>Ascomycota</taxon>
        <taxon>Pezizomycotina</taxon>
        <taxon>Sordariomycetes</taxon>
        <taxon>Hypocreomycetidae</taxon>
        <taxon>Hypocreales</taxon>
        <taxon>Ophiocordycipitaceae</taxon>
        <taxon>Purpureocillium</taxon>
    </lineage>
</organism>
<sequence>MQTRALGNSPGAVLLSLAWFCLHLGHAAWSSHATEPPPIEKAGAHGGGGHQEREMMFHHGMSGPDVAYHIALHGDARYTQTSTLIPAVAYLRGGIAHLDARGMPDFLNVSTDLAEIHRQGAGHQGTWIYQVATGPHMVNVPPGANEETRRYLAIGAIFWSQVMAFAVTTGADTAEDLVWQPNPGYDATWAEFGASPWQPMFGRSSTEYERRAQAAVFYRLASDTANPHGEFINELTSDFNPTLNHAQRQTLRTLLHWYPPWNHDRSFPILAAQSVTAAALGTDWAALNTPLRLRLILQGGLPDETHVGEAMRRLVGSQYSDTRLGASLGGVSVQWQVPGGSPGTVPVVVHETGKPPSECEAEVDRLVQELMDLEDELEAGSGQARGHSNDRMVPEIEAHAQSGLCAAPSAGDSEACMSLVRQELGAFQAAPPTSSQPAPGSRHGRRLRFLRGRERSRRCRQRQGDVAHGDGPMGSIAALEQEIMSRTYTSEQRQNQWTEFVQICWTELNEHQLLFELNEGILYFRSRHPYLYDLMLRRTPAVYNMLVRSASAGATVRACLNRMVQAQSPLKRSEEAGALEPRDARMTDGDMCNSLLSMVQENPAAYFCNDENLGEPCTSVPTPRYMCVIIPKPFSRNVSSFGVNAAAGSCKIYEYGNINPCHSLPPPIHLVSSRYLVDDLTVSPDSLDGALGWNDQAKSILCKGVVVPAKGPAVPLPSRGCWNIEQLTVSFTMGDTGTDDTVDAVINGVAFELAKAPTAYQEILKSVDMKAAFGTAALPLEVVSRIGIQSKALAEASRFGTSGIALSAKCVNSGDEIVWDKYGKFRSWFFRATSHGVEEVWNTVIRPEDWHTRENRSHDDNAGGTTHRHDELRFS</sequence>
<keyword evidence="2" id="KW-0732">Signal</keyword>
<feature type="region of interest" description="Disordered" evidence="1">
    <location>
        <begin position="454"/>
        <end position="473"/>
    </location>
</feature>
<feature type="compositionally biased region" description="Low complexity" evidence="1">
    <location>
        <begin position="428"/>
        <end position="441"/>
    </location>
</feature>
<accession>A0ABR0CAS3</accession>
<feature type="signal peptide" evidence="2">
    <location>
        <begin position="1"/>
        <end position="27"/>
    </location>
</feature>
<evidence type="ECO:0008006" key="5">
    <source>
        <dbReference type="Google" id="ProtNLM"/>
    </source>
</evidence>
<evidence type="ECO:0000256" key="1">
    <source>
        <dbReference type="SAM" id="MobiDB-lite"/>
    </source>
</evidence>